<sequence>MESLSLSIHDGIAHLRLTRPDRSNAFDLAGAHAFDAAVRRIERDDDARVVLLSGAGSRFCAGGDVSSMIAAENRGAYVRDLADTLDAALQRLDSMTKPTVVAVQGAVAGAGIGVMLAGDLIVAERATKFVTAYAGIGLTPDCGVSWLLPRAVGQMRALQMILTPTVVDGETALSWGLVSEVVGTDALARAEELARSLAAGPAEALGHARRLLRTSWSVDRATGGAEETRTIERAILSPEAAALIDAFGRG</sequence>
<dbReference type="PANTHER" id="PTHR43459">
    <property type="entry name" value="ENOYL-COA HYDRATASE"/>
    <property type="match status" value="1"/>
</dbReference>
<dbReference type="Pfam" id="PF00378">
    <property type="entry name" value="ECH_1"/>
    <property type="match status" value="1"/>
</dbReference>
<gene>
    <name evidence="1" type="ORF">ESP70_019075</name>
</gene>
<dbReference type="InterPro" id="IPR029045">
    <property type="entry name" value="ClpP/crotonase-like_dom_sf"/>
</dbReference>
<dbReference type="SUPFAM" id="SSF52096">
    <property type="entry name" value="ClpP/crotonase"/>
    <property type="match status" value="1"/>
</dbReference>
<dbReference type="Proteomes" id="UP000380867">
    <property type="component" value="Unassembled WGS sequence"/>
</dbReference>
<comment type="caution">
    <text evidence="1">The sequence shown here is derived from an EMBL/GenBank/DDBJ whole genome shotgun (WGS) entry which is preliminary data.</text>
</comment>
<keyword evidence="2" id="KW-1185">Reference proteome</keyword>
<dbReference type="PANTHER" id="PTHR43459:SF1">
    <property type="entry name" value="EG:BACN32G11.4 PROTEIN"/>
    <property type="match status" value="1"/>
</dbReference>
<evidence type="ECO:0000313" key="2">
    <source>
        <dbReference type="Proteomes" id="UP000380867"/>
    </source>
</evidence>
<evidence type="ECO:0000313" key="1">
    <source>
        <dbReference type="EMBL" id="KAA1394306.1"/>
    </source>
</evidence>
<dbReference type="OrthoDB" id="3473569at2"/>
<dbReference type="RefSeq" id="WP_149690916.1">
    <property type="nucleotide sequence ID" value="NZ_SDPQ02000004.1"/>
</dbReference>
<dbReference type="CDD" id="cd06558">
    <property type="entry name" value="crotonase-like"/>
    <property type="match status" value="1"/>
</dbReference>
<name>A0A5M4F9I5_9ACTN</name>
<dbReference type="GO" id="GO:0016853">
    <property type="term" value="F:isomerase activity"/>
    <property type="evidence" value="ECO:0007669"/>
    <property type="project" value="UniProtKB-KW"/>
</dbReference>
<accession>A0A5M4F9I5</accession>
<reference evidence="1" key="1">
    <citation type="submission" date="2019-09" db="EMBL/GenBank/DDBJ databases">
        <authorList>
            <person name="Li J."/>
        </authorList>
    </citation>
    <scope>NUCLEOTIDE SEQUENCE [LARGE SCALE GENOMIC DNA]</scope>
    <source>
        <strain evidence="1">JCM 14732</strain>
    </source>
</reference>
<organism evidence="1 2">
    <name type="scientific">Aeromicrobium ginsengisoli</name>
    <dbReference type="NCBI Taxonomy" id="363867"/>
    <lineage>
        <taxon>Bacteria</taxon>
        <taxon>Bacillati</taxon>
        <taxon>Actinomycetota</taxon>
        <taxon>Actinomycetes</taxon>
        <taxon>Propionibacteriales</taxon>
        <taxon>Nocardioidaceae</taxon>
        <taxon>Aeromicrobium</taxon>
    </lineage>
</organism>
<dbReference type="InterPro" id="IPR001753">
    <property type="entry name" value="Enoyl-CoA_hydra/iso"/>
</dbReference>
<dbReference type="EMBL" id="SDPQ02000004">
    <property type="protein sequence ID" value="KAA1394306.1"/>
    <property type="molecule type" value="Genomic_DNA"/>
</dbReference>
<dbReference type="AlphaFoldDB" id="A0A5M4F9I5"/>
<protein>
    <submittedName>
        <fullName evidence="1">Enoyl-CoA hydratase/isomerase family protein</fullName>
    </submittedName>
</protein>
<dbReference type="Gene3D" id="3.90.226.10">
    <property type="entry name" value="2-enoyl-CoA Hydratase, Chain A, domain 1"/>
    <property type="match status" value="1"/>
</dbReference>
<proteinExistence type="predicted"/>